<gene>
    <name evidence="7" type="ORF">OB236_14950</name>
</gene>
<dbReference type="EMBL" id="JAOQIO010000050">
    <property type="protein sequence ID" value="MCU6793403.1"/>
    <property type="molecule type" value="Genomic_DNA"/>
</dbReference>
<comment type="caution">
    <text evidence="7">The sequence shown here is derived from an EMBL/GenBank/DDBJ whole genome shotgun (WGS) entry which is preliminary data.</text>
</comment>
<dbReference type="SUPFAM" id="SSF118010">
    <property type="entry name" value="TM1457-like"/>
    <property type="match status" value="1"/>
</dbReference>
<reference evidence="7 8" key="1">
    <citation type="submission" date="2022-09" db="EMBL/GenBank/DDBJ databases">
        <authorList>
            <person name="Han X.L."/>
            <person name="Wang Q."/>
            <person name="Lu T."/>
        </authorList>
    </citation>
    <scope>NUCLEOTIDE SEQUENCE [LARGE SCALE GENOMIC DNA]</scope>
    <source>
        <strain evidence="7 8">WQ 127069</strain>
    </source>
</reference>
<dbReference type="Pfam" id="PF04327">
    <property type="entry name" value="Peptidase_Prp"/>
    <property type="match status" value="1"/>
</dbReference>
<accession>A0ABT2UFI5</accession>
<keyword evidence="2 7" id="KW-0645">Protease</keyword>
<dbReference type="CDD" id="cd16332">
    <property type="entry name" value="Prp-like"/>
    <property type="match status" value="1"/>
</dbReference>
<sequence>MIRVKIKRKPDGRIYSFQVKGHAMYDEPGKDIVCAGVSAVTVGTVNSVEVLLGIQLKTKAKHGFLDVELTELADNVLNEKVQMLLESMVVMLQTIKQSYSTYIDLQENTK</sequence>
<dbReference type="RefSeq" id="WP_076231583.1">
    <property type="nucleotide sequence ID" value="NZ_JAOQIO010000050.1"/>
</dbReference>
<evidence type="ECO:0000256" key="4">
    <source>
        <dbReference type="ARBA" id="ARBA00022807"/>
    </source>
</evidence>
<evidence type="ECO:0000256" key="2">
    <source>
        <dbReference type="ARBA" id="ARBA00022670"/>
    </source>
</evidence>
<proteinExistence type="inferred from homology"/>
<evidence type="ECO:0000313" key="8">
    <source>
        <dbReference type="Proteomes" id="UP001652445"/>
    </source>
</evidence>
<dbReference type="InterPro" id="IPR036764">
    <property type="entry name" value="Peptidase_Prp_sf"/>
</dbReference>
<comment type="similarity">
    <text evidence="5">Belongs to the Prp family.</text>
</comment>
<dbReference type="GO" id="GO:0008233">
    <property type="term" value="F:peptidase activity"/>
    <property type="evidence" value="ECO:0007669"/>
    <property type="project" value="UniProtKB-KW"/>
</dbReference>
<evidence type="ECO:0000256" key="3">
    <source>
        <dbReference type="ARBA" id="ARBA00022801"/>
    </source>
</evidence>
<dbReference type="PANTHER" id="PTHR39178:SF1">
    <property type="entry name" value="RIBOSOMAL-PROCESSING CYSTEINE PROTEASE PRP"/>
    <property type="match status" value="1"/>
</dbReference>
<evidence type="ECO:0000256" key="6">
    <source>
        <dbReference type="ARBA" id="ARBA00044538"/>
    </source>
</evidence>
<dbReference type="GO" id="GO:0006508">
    <property type="term" value="P:proteolysis"/>
    <property type="evidence" value="ECO:0007669"/>
    <property type="project" value="UniProtKB-KW"/>
</dbReference>
<dbReference type="Gene3D" id="3.30.70.1490">
    <property type="entry name" value="Cysteine protease Prp"/>
    <property type="match status" value="1"/>
</dbReference>
<keyword evidence="8" id="KW-1185">Reference proteome</keyword>
<protein>
    <recommendedName>
        <fullName evidence="6">Ribosomal processing cysteine protease Prp</fullName>
    </recommendedName>
</protein>
<dbReference type="PANTHER" id="PTHR39178">
    <property type="entry name" value="HYPOTHETICAL RIBOSOME-ASSOCIATED PROTEIN"/>
    <property type="match status" value="1"/>
</dbReference>
<evidence type="ECO:0000313" key="7">
    <source>
        <dbReference type="EMBL" id="MCU6793403.1"/>
    </source>
</evidence>
<keyword evidence="1" id="KW-0690">Ribosome biogenesis</keyword>
<organism evidence="7 8">
    <name type="scientific">Paenibacillus baimaensis</name>
    <dbReference type="NCBI Taxonomy" id="2982185"/>
    <lineage>
        <taxon>Bacteria</taxon>
        <taxon>Bacillati</taxon>
        <taxon>Bacillota</taxon>
        <taxon>Bacilli</taxon>
        <taxon>Bacillales</taxon>
        <taxon>Paenibacillaceae</taxon>
        <taxon>Paenibacillus</taxon>
    </lineage>
</organism>
<evidence type="ECO:0000256" key="5">
    <source>
        <dbReference type="ARBA" id="ARBA00044503"/>
    </source>
</evidence>
<evidence type="ECO:0000256" key="1">
    <source>
        <dbReference type="ARBA" id="ARBA00022517"/>
    </source>
</evidence>
<dbReference type="InterPro" id="IPR007422">
    <property type="entry name" value="Peptidase_Prp"/>
</dbReference>
<name>A0ABT2UFI5_9BACL</name>
<keyword evidence="3" id="KW-0378">Hydrolase</keyword>
<keyword evidence="4" id="KW-0788">Thiol protease</keyword>
<dbReference type="Proteomes" id="UP001652445">
    <property type="component" value="Unassembled WGS sequence"/>
</dbReference>